<accession>A0A2Y9BFE8</accession>
<feature type="transmembrane region" description="Helical" evidence="1">
    <location>
        <begin position="246"/>
        <end position="266"/>
    </location>
</feature>
<dbReference type="RefSeq" id="WP_109730474.1">
    <property type="nucleotide sequence ID" value="NZ_BAAACK010000004.1"/>
</dbReference>
<evidence type="ECO:0000313" key="2">
    <source>
        <dbReference type="EMBL" id="PWJ30851.1"/>
    </source>
</evidence>
<feature type="transmembrane region" description="Helical" evidence="1">
    <location>
        <begin position="20"/>
        <end position="44"/>
    </location>
</feature>
<feature type="transmembrane region" description="Helical" evidence="1">
    <location>
        <begin position="141"/>
        <end position="169"/>
    </location>
</feature>
<dbReference type="InterPro" id="IPR008875">
    <property type="entry name" value="TraX"/>
</dbReference>
<gene>
    <name evidence="2" type="ORF">A8806_103258</name>
</gene>
<reference evidence="2 3" key="1">
    <citation type="submission" date="2018-05" db="EMBL/GenBank/DDBJ databases">
        <title>The Hungate 1000. A catalogue of reference genomes from the rumen microbiome.</title>
        <authorList>
            <person name="Kelly W."/>
        </authorList>
    </citation>
    <scope>NUCLEOTIDE SEQUENCE [LARGE SCALE GENOMIC DNA]</scope>
    <source>
        <strain evidence="2 3">NLAE-zl-C242</strain>
    </source>
</reference>
<feature type="transmembrane region" description="Helical" evidence="1">
    <location>
        <begin position="50"/>
        <end position="72"/>
    </location>
</feature>
<keyword evidence="1" id="KW-0472">Membrane</keyword>
<keyword evidence="1" id="KW-0812">Transmembrane</keyword>
<comment type="caution">
    <text evidence="2">The sequence shown here is derived from an EMBL/GenBank/DDBJ whole genome shotgun (WGS) entry which is preliminary data.</text>
</comment>
<feature type="transmembrane region" description="Helical" evidence="1">
    <location>
        <begin position="107"/>
        <end position="129"/>
    </location>
</feature>
<evidence type="ECO:0000256" key="1">
    <source>
        <dbReference type="SAM" id="Phobius"/>
    </source>
</evidence>
<evidence type="ECO:0000313" key="3">
    <source>
        <dbReference type="Proteomes" id="UP000245845"/>
    </source>
</evidence>
<dbReference type="EMBL" id="QGDL01000003">
    <property type="protein sequence ID" value="PWJ30851.1"/>
    <property type="molecule type" value="Genomic_DNA"/>
</dbReference>
<name>A0A2Y9BFE8_9FIRM</name>
<organism evidence="2 3">
    <name type="scientific">Faecalicatena orotica</name>
    <dbReference type="NCBI Taxonomy" id="1544"/>
    <lineage>
        <taxon>Bacteria</taxon>
        <taxon>Bacillati</taxon>
        <taxon>Bacillota</taxon>
        <taxon>Clostridia</taxon>
        <taxon>Lachnospirales</taxon>
        <taxon>Lachnospiraceae</taxon>
        <taxon>Faecalicatena</taxon>
    </lineage>
</organism>
<keyword evidence="1" id="KW-1133">Transmembrane helix</keyword>
<feature type="transmembrane region" description="Helical" evidence="1">
    <location>
        <begin position="175"/>
        <end position="196"/>
    </location>
</feature>
<proteinExistence type="predicted"/>
<dbReference type="OrthoDB" id="9781069at2"/>
<dbReference type="AlphaFoldDB" id="A0A2Y9BFE8"/>
<keyword evidence="3" id="KW-1185">Reference proteome</keyword>
<dbReference type="Proteomes" id="UP000245845">
    <property type="component" value="Unassembled WGS sequence"/>
</dbReference>
<dbReference type="Pfam" id="PF05857">
    <property type="entry name" value="TraX"/>
    <property type="match status" value="1"/>
</dbReference>
<feature type="transmembrane region" description="Helical" evidence="1">
    <location>
        <begin position="208"/>
        <end position="234"/>
    </location>
</feature>
<protein>
    <submittedName>
        <fullName evidence="2">TraX protein</fullName>
    </submittedName>
</protein>
<sequence length="271" mass="30421">MTERLGHGIKTFTGTQLKWIAMILMLIDHTAAVVLASCMASSASPGTAAIVIYYIMRILGRPAFPIFCFLLVEGFHYSHDRRRYLLNLTIFALVSEIPFDLAMEGTILEFGGQNVFFTLSIGLAAIWLIEHFEGKKILQFLSVFVCAVLAELLSTDYASLGVLLIVIFYEFRNQRWKLFAVGTAWLWLGACLNNLINIHIGLYPEEMWGTVLTAVMKNGVLELFGALAFLFISQYNGKRGKSLPKYFFYAFYPGHLLILYGIARLVTGTGM</sequence>